<dbReference type="PANTHER" id="PTHR33254:SF4">
    <property type="entry name" value="4-HYDROXY-4-METHYL-2-OXOGLUTARATE ALDOLASE 3-RELATED"/>
    <property type="match status" value="1"/>
</dbReference>
<comment type="cofactor">
    <cofactor evidence="2">
        <name>a divalent metal cation</name>
        <dbReference type="ChEBI" id="CHEBI:60240"/>
    </cofactor>
</comment>
<evidence type="ECO:0000256" key="7">
    <source>
        <dbReference type="ARBA" id="ARBA00016549"/>
    </source>
</evidence>
<dbReference type="Proteomes" id="UP001637994">
    <property type="component" value="Unassembled WGS sequence"/>
</dbReference>
<accession>A0ABW9MG90</accession>
<dbReference type="SUPFAM" id="SSF89562">
    <property type="entry name" value="RraA-like"/>
    <property type="match status" value="1"/>
</dbReference>
<evidence type="ECO:0000256" key="6">
    <source>
        <dbReference type="ARBA" id="ARBA00012947"/>
    </source>
</evidence>
<comment type="function">
    <text evidence="8">Catalyzes the aldol cleavage of 4-hydroxy-4-methyl-2-oxoglutarate (HMG) into 2 molecules of pyruvate. Also contains a secondary oxaloacetate (OAA) decarboxylase activity due to the common pyruvate enolate transition state formed following C-C bond cleavage in the retro-aldol and decarboxylation reactions.</text>
</comment>
<evidence type="ECO:0000256" key="12">
    <source>
        <dbReference type="ARBA" id="ARBA00047973"/>
    </source>
</evidence>
<dbReference type="InterPro" id="IPR005493">
    <property type="entry name" value="RraA/RraA-like"/>
</dbReference>
<evidence type="ECO:0000256" key="8">
    <source>
        <dbReference type="ARBA" id="ARBA00025046"/>
    </source>
</evidence>
<dbReference type="EMBL" id="JBGMEF010000046">
    <property type="protein sequence ID" value="MFO3668018.1"/>
    <property type="molecule type" value="Genomic_DNA"/>
</dbReference>
<evidence type="ECO:0000256" key="1">
    <source>
        <dbReference type="ARBA" id="ARBA00001342"/>
    </source>
</evidence>
<gene>
    <name evidence="13" type="ORF">ACCQ42_09660</name>
</gene>
<dbReference type="PANTHER" id="PTHR33254">
    <property type="entry name" value="4-HYDROXY-4-METHYL-2-OXOGLUTARATE ALDOLASE 3-RELATED"/>
    <property type="match status" value="1"/>
</dbReference>
<name>A0ABW9MG90_9FIRM</name>
<evidence type="ECO:0000256" key="9">
    <source>
        <dbReference type="ARBA" id="ARBA00029596"/>
    </source>
</evidence>
<dbReference type="NCBIfam" id="NF006731">
    <property type="entry name" value="PRK09262.1"/>
    <property type="match status" value="1"/>
</dbReference>
<dbReference type="EC" id="4.1.3.17" evidence="5"/>
<dbReference type="Pfam" id="PF03737">
    <property type="entry name" value="RraA-like"/>
    <property type="match status" value="1"/>
</dbReference>
<evidence type="ECO:0000256" key="2">
    <source>
        <dbReference type="ARBA" id="ARBA00001968"/>
    </source>
</evidence>
<dbReference type="Gene3D" id="3.50.30.40">
    <property type="entry name" value="Ribonuclease E inhibitor RraA/RraA-like"/>
    <property type="match status" value="1"/>
</dbReference>
<protein>
    <recommendedName>
        <fullName evidence="7">Putative 4-hydroxy-4-methyl-2-oxoglutarate aldolase</fullName>
        <ecNumber evidence="6">4.1.1.112</ecNumber>
        <ecNumber evidence="5">4.1.3.17</ecNumber>
    </recommendedName>
    <alternativeName>
        <fullName evidence="11">Oxaloacetate decarboxylase</fullName>
    </alternativeName>
    <alternativeName>
        <fullName evidence="9">Regulator of ribonuclease activity homolog</fullName>
    </alternativeName>
    <alternativeName>
        <fullName evidence="10">RraA-like protein</fullName>
    </alternativeName>
</protein>
<evidence type="ECO:0000313" key="14">
    <source>
        <dbReference type="Proteomes" id="UP001637994"/>
    </source>
</evidence>
<evidence type="ECO:0000313" key="13">
    <source>
        <dbReference type="EMBL" id="MFO3668018.1"/>
    </source>
</evidence>
<dbReference type="InterPro" id="IPR036704">
    <property type="entry name" value="RraA/RraA-like_sf"/>
</dbReference>
<reference evidence="13 14" key="1">
    <citation type="journal article" date="2025" name="Anaerobe">
        <title>Description of Anaerococcus kampingiae sp. nov., Anaerococcus groningensis sp. nov., Anaerococcus martiniensis sp. nov., and Anaerococcus cruorum sp. nov., isolated from human clinical specimens.</title>
        <authorList>
            <person name="Boiten K.E."/>
            <person name="Meijer J."/>
            <person name="van Wezel E.M."/>
            <person name="Veloo A.C.M."/>
        </authorList>
    </citation>
    <scope>NUCLEOTIDE SEQUENCE [LARGE SCALE GENOMIC DNA]</scope>
    <source>
        <strain evidence="13 14">ENR0874</strain>
    </source>
</reference>
<comment type="subunit">
    <text evidence="4">Homotrimer.</text>
</comment>
<dbReference type="EC" id="4.1.1.112" evidence="6"/>
<comment type="catalytic activity">
    <reaction evidence="12">
        <text>oxaloacetate + H(+) = pyruvate + CO2</text>
        <dbReference type="Rhea" id="RHEA:15641"/>
        <dbReference type="ChEBI" id="CHEBI:15361"/>
        <dbReference type="ChEBI" id="CHEBI:15378"/>
        <dbReference type="ChEBI" id="CHEBI:16452"/>
        <dbReference type="ChEBI" id="CHEBI:16526"/>
        <dbReference type="EC" id="4.1.1.112"/>
    </reaction>
</comment>
<dbReference type="RefSeq" id="WP_106461092.1">
    <property type="nucleotide sequence ID" value="NZ_JBGMEF010000046.1"/>
</dbReference>
<comment type="similarity">
    <text evidence="3">Belongs to the class II aldolase/RraA-like family.</text>
</comment>
<evidence type="ECO:0000256" key="3">
    <source>
        <dbReference type="ARBA" id="ARBA00008621"/>
    </source>
</evidence>
<comment type="caution">
    <text evidence="13">The sequence shown here is derived from an EMBL/GenBank/DDBJ whole genome shotgun (WGS) entry which is preliminary data.</text>
</comment>
<evidence type="ECO:0000256" key="4">
    <source>
        <dbReference type="ARBA" id="ARBA00011233"/>
    </source>
</evidence>
<evidence type="ECO:0000256" key="11">
    <source>
        <dbReference type="ARBA" id="ARBA00032305"/>
    </source>
</evidence>
<dbReference type="CDD" id="cd16841">
    <property type="entry name" value="RraA_family"/>
    <property type="match status" value="1"/>
</dbReference>
<evidence type="ECO:0000256" key="5">
    <source>
        <dbReference type="ARBA" id="ARBA00012213"/>
    </source>
</evidence>
<sequence>MCDVKNNVIDDNKEILEELSKLTTATVHEAQGKKGAFNPNIKPLIKGKHICGQALTVKTGPSDNLMLIKAISMAQEGQIIVLDHNSIEMSGPFGAVLATELKTKKVSGLITNGSVRDSEDIKKMDFQVFCKNLSILGTSKVEVGTINHPIAVDNVVVNPGDYILGDDDGVVLIKKENIKEVIRESKLRDEKESVVIDRIKKGESLFDIYNYQKKFDELNIEVEN</sequence>
<keyword evidence="14" id="KW-1185">Reference proteome</keyword>
<organism evidence="13 14">
    <name type="scientific">Anaerococcus kampingae</name>
    <dbReference type="NCBI Taxonomy" id="3115614"/>
    <lineage>
        <taxon>Bacteria</taxon>
        <taxon>Bacillati</taxon>
        <taxon>Bacillota</taxon>
        <taxon>Tissierellia</taxon>
        <taxon>Tissierellales</taxon>
        <taxon>Peptoniphilaceae</taxon>
        <taxon>Anaerococcus</taxon>
    </lineage>
</organism>
<proteinExistence type="inferred from homology"/>
<comment type="catalytic activity">
    <reaction evidence="1">
        <text>4-hydroxy-4-methyl-2-oxoglutarate = 2 pyruvate</text>
        <dbReference type="Rhea" id="RHEA:22748"/>
        <dbReference type="ChEBI" id="CHEBI:15361"/>
        <dbReference type="ChEBI" id="CHEBI:58276"/>
        <dbReference type="EC" id="4.1.3.17"/>
    </reaction>
</comment>
<evidence type="ECO:0000256" key="10">
    <source>
        <dbReference type="ARBA" id="ARBA00030169"/>
    </source>
</evidence>